<feature type="transmembrane region" description="Helical" evidence="1">
    <location>
        <begin position="21"/>
        <end position="40"/>
    </location>
</feature>
<gene>
    <name evidence="2" type="ORF">OBRU01_08628</name>
</gene>
<feature type="transmembrane region" description="Helical" evidence="1">
    <location>
        <begin position="86"/>
        <end position="108"/>
    </location>
</feature>
<keyword evidence="1" id="KW-0812">Transmembrane</keyword>
<reference evidence="2 3" key="1">
    <citation type="journal article" date="2015" name="Genome Biol. Evol.">
        <title>The genome of winter moth (Operophtera brumata) provides a genomic perspective on sexual dimorphism and phenology.</title>
        <authorList>
            <person name="Derks M.F."/>
            <person name="Smit S."/>
            <person name="Salis L."/>
            <person name="Schijlen E."/>
            <person name="Bossers A."/>
            <person name="Mateman C."/>
            <person name="Pijl A.S."/>
            <person name="de Ridder D."/>
            <person name="Groenen M.A."/>
            <person name="Visser M.E."/>
            <person name="Megens H.J."/>
        </authorList>
    </citation>
    <scope>NUCLEOTIDE SEQUENCE [LARGE SCALE GENOMIC DNA]</scope>
    <source>
        <strain evidence="2">WM2013NL</strain>
        <tissue evidence="2">Head and thorax</tissue>
    </source>
</reference>
<comment type="caution">
    <text evidence="2">The sequence shown here is derived from an EMBL/GenBank/DDBJ whole genome shotgun (WGS) entry which is preliminary data.</text>
</comment>
<keyword evidence="1" id="KW-0472">Membrane</keyword>
<organism evidence="2 3">
    <name type="scientific">Operophtera brumata</name>
    <name type="common">Winter moth</name>
    <name type="synonym">Phalaena brumata</name>
    <dbReference type="NCBI Taxonomy" id="104452"/>
    <lineage>
        <taxon>Eukaryota</taxon>
        <taxon>Metazoa</taxon>
        <taxon>Ecdysozoa</taxon>
        <taxon>Arthropoda</taxon>
        <taxon>Hexapoda</taxon>
        <taxon>Insecta</taxon>
        <taxon>Pterygota</taxon>
        <taxon>Neoptera</taxon>
        <taxon>Endopterygota</taxon>
        <taxon>Lepidoptera</taxon>
        <taxon>Glossata</taxon>
        <taxon>Ditrysia</taxon>
        <taxon>Geometroidea</taxon>
        <taxon>Geometridae</taxon>
        <taxon>Larentiinae</taxon>
        <taxon>Operophtera</taxon>
    </lineage>
</organism>
<keyword evidence="3" id="KW-1185">Reference proteome</keyword>
<dbReference type="AlphaFoldDB" id="A0A0L7LHM2"/>
<proteinExistence type="predicted"/>
<dbReference type="Proteomes" id="UP000037510">
    <property type="component" value="Unassembled WGS sequence"/>
</dbReference>
<name>A0A0L7LHM2_OPEBR</name>
<sequence length="158" mass="17137">MLIIIRPRSMNFSPTSSKLDIFFELSALLSLLLYGSPVILGPQLPPGRLVFYASMAVTAFIECVFGCFLIYGAFSHKPKHTVPWTGLAWAQSVTLLVLAVTGTVLLSYNQKLETTAEISTVISTYFIYARHGAGVGGGAAHAITFTAIDHTCLRLQII</sequence>
<protein>
    <submittedName>
        <fullName evidence="2">Uncharacterized protein</fullName>
    </submittedName>
</protein>
<evidence type="ECO:0000256" key="1">
    <source>
        <dbReference type="SAM" id="Phobius"/>
    </source>
</evidence>
<evidence type="ECO:0000313" key="2">
    <source>
        <dbReference type="EMBL" id="KOB74910.1"/>
    </source>
</evidence>
<evidence type="ECO:0000313" key="3">
    <source>
        <dbReference type="Proteomes" id="UP000037510"/>
    </source>
</evidence>
<keyword evidence="1" id="KW-1133">Transmembrane helix</keyword>
<dbReference type="EMBL" id="JTDY01001089">
    <property type="protein sequence ID" value="KOB74910.1"/>
    <property type="molecule type" value="Genomic_DNA"/>
</dbReference>
<feature type="transmembrane region" description="Helical" evidence="1">
    <location>
        <begin position="52"/>
        <end position="74"/>
    </location>
</feature>
<accession>A0A0L7LHM2</accession>